<dbReference type="Pfam" id="PF14716">
    <property type="entry name" value="HHH_8"/>
    <property type="match status" value="1"/>
</dbReference>
<protein>
    <submittedName>
        <fullName evidence="2">PHP domain-containing protein</fullName>
    </submittedName>
</protein>
<dbReference type="AlphaFoldDB" id="A0A7Y2Q0N3"/>
<dbReference type="Gene3D" id="3.20.20.140">
    <property type="entry name" value="Metal-dependent hydrolases"/>
    <property type="match status" value="1"/>
</dbReference>
<feature type="domain" description="Polymerase/histidinol phosphatase N-terminal" evidence="1">
    <location>
        <begin position="95"/>
        <end position="172"/>
    </location>
</feature>
<name>A0A7Y2Q0N3_9MICO</name>
<dbReference type="SUPFAM" id="SSF47802">
    <property type="entry name" value="DNA polymerase beta, N-terminal domain-like"/>
    <property type="match status" value="1"/>
</dbReference>
<dbReference type="PANTHER" id="PTHR36928">
    <property type="entry name" value="PHOSPHATASE YCDX-RELATED"/>
    <property type="match status" value="1"/>
</dbReference>
<dbReference type="InterPro" id="IPR016195">
    <property type="entry name" value="Pol/histidinol_Pase-like"/>
</dbReference>
<evidence type="ECO:0000259" key="1">
    <source>
        <dbReference type="SMART" id="SM00481"/>
    </source>
</evidence>
<dbReference type="InterPro" id="IPR027421">
    <property type="entry name" value="DNA_pol_lamdba_lyase_dom_sf"/>
</dbReference>
<evidence type="ECO:0000313" key="3">
    <source>
        <dbReference type="Proteomes" id="UP000543598"/>
    </source>
</evidence>
<accession>A0A7Y2Q0N3</accession>
<keyword evidence="3" id="KW-1185">Reference proteome</keyword>
<dbReference type="Gene3D" id="1.10.150.110">
    <property type="entry name" value="DNA polymerase beta, N-terminal domain-like"/>
    <property type="match status" value="1"/>
</dbReference>
<dbReference type="GO" id="GO:0005829">
    <property type="term" value="C:cytosol"/>
    <property type="evidence" value="ECO:0007669"/>
    <property type="project" value="TreeGrafter"/>
</dbReference>
<dbReference type="InterPro" id="IPR050243">
    <property type="entry name" value="PHP_phosphatase"/>
</dbReference>
<comment type="caution">
    <text evidence="2">The sequence shown here is derived from an EMBL/GenBank/DDBJ whole genome shotgun (WGS) entry which is preliminary data.</text>
</comment>
<dbReference type="NCBIfam" id="NF005928">
    <property type="entry name" value="PRK07945.1"/>
    <property type="match status" value="1"/>
</dbReference>
<dbReference type="InterPro" id="IPR010996">
    <property type="entry name" value="HHH_MUS81"/>
</dbReference>
<proteinExistence type="predicted"/>
<dbReference type="GO" id="GO:0008270">
    <property type="term" value="F:zinc ion binding"/>
    <property type="evidence" value="ECO:0007669"/>
    <property type="project" value="TreeGrafter"/>
</dbReference>
<dbReference type="InterPro" id="IPR004013">
    <property type="entry name" value="PHP_dom"/>
</dbReference>
<organism evidence="2 3">
    <name type="scientific">Microbacterium ulmi</name>
    <dbReference type="NCBI Taxonomy" id="179095"/>
    <lineage>
        <taxon>Bacteria</taxon>
        <taxon>Bacillati</taxon>
        <taxon>Actinomycetota</taxon>
        <taxon>Actinomycetes</taxon>
        <taxon>Micrococcales</taxon>
        <taxon>Microbacteriaceae</taxon>
        <taxon>Microbacterium</taxon>
    </lineage>
</organism>
<dbReference type="Proteomes" id="UP000543598">
    <property type="component" value="Unassembled WGS sequence"/>
</dbReference>
<dbReference type="RefSeq" id="WP_167040133.1">
    <property type="nucleotide sequence ID" value="NZ_BAAANA010000003.1"/>
</dbReference>
<dbReference type="InterPro" id="IPR047967">
    <property type="entry name" value="PolX_PHP"/>
</dbReference>
<dbReference type="SUPFAM" id="SSF89550">
    <property type="entry name" value="PHP domain-like"/>
    <property type="match status" value="1"/>
</dbReference>
<dbReference type="FunFam" id="3.20.20.140:FF:000047">
    <property type="entry name" value="PHP domain-containing protein"/>
    <property type="match status" value="1"/>
</dbReference>
<dbReference type="EMBL" id="JABEMB010000002">
    <property type="protein sequence ID" value="NNH02803.1"/>
    <property type="molecule type" value="Genomic_DNA"/>
</dbReference>
<gene>
    <name evidence="2" type="ORF">HLA99_02860</name>
</gene>
<dbReference type="Pfam" id="PF02811">
    <property type="entry name" value="PHP"/>
    <property type="match status" value="1"/>
</dbReference>
<dbReference type="CDD" id="cd07436">
    <property type="entry name" value="PHP_PolX"/>
    <property type="match status" value="1"/>
</dbReference>
<sequence length="332" mass="36400">MNPHDALTEIASLLERERSSRYKSQAFRTAADAIAALTDEELRDAASLRRRKGIGDSTFAVIQEALDGRVPSYLEDLRTRAGVDRRSALRARLRGDLHSHSDWSDGLTSIDLMVDAARALGHEYLALTDHSPRLRVANGLSPERLREQLTLHDGFSGEGFTLLSGIEVDILEDGTLDQEPDLLDELDVVVASAHSKLRMERAPMTRRLVAAVSDTRTDVLGHVTGRLVEGSRGTRPPSTFEAAPVFEACAARGVAVEINSRPERQDPPDDLIEVALEKGCLFSIDSDAHAPGQLSLIDHGAERAERLGVPAERIVTTWPLARLREWTGARKA</sequence>
<dbReference type="SMART" id="SM00481">
    <property type="entry name" value="POLIIIAc"/>
    <property type="match status" value="1"/>
</dbReference>
<dbReference type="GO" id="GO:0042578">
    <property type="term" value="F:phosphoric ester hydrolase activity"/>
    <property type="evidence" value="ECO:0007669"/>
    <property type="project" value="TreeGrafter"/>
</dbReference>
<reference evidence="2 3" key="1">
    <citation type="submission" date="2020-05" db="EMBL/GenBank/DDBJ databases">
        <title>MicrobeNet Type strains.</title>
        <authorList>
            <person name="Nicholson A.C."/>
        </authorList>
    </citation>
    <scope>NUCLEOTIDE SEQUENCE [LARGE SCALE GENOMIC DNA]</scope>
    <source>
        <strain evidence="2 3">JCM 14282</strain>
    </source>
</reference>
<evidence type="ECO:0000313" key="2">
    <source>
        <dbReference type="EMBL" id="NNH02803.1"/>
    </source>
</evidence>
<dbReference type="PANTHER" id="PTHR36928:SF1">
    <property type="entry name" value="PHOSPHATASE YCDX-RELATED"/>
    <property type="match status" value="1"/>
</dbReference>
<dbReference type="InterPro" id="IPR003141">
    <property type="entry name" value="Pol/His_phosphatase_N"/>
</dbReference>